<dbReference type="Proteomes" id="UP001281761">
    <property type="component" value="Unassembled WGS sequence"/>
</dbReference>
<gene>
    <name evidence="1" type="ORF">BLNAU_14431</name>
</gene>
<proteinExistence type="predicted"/>
<reference evidence="1 2" key="1">
    <citation type="journal article" date="2022" name="bioRxiv">
        <title>Genomics of Preaxostyla Flagellates Illuminates Evolutionary Transitions and the Path Towards Mitochondrial Loss.</title>
        <authorList>
            <person name="Novak L.V.F."/>
            <person name="Treitli S.C."/>
            <person name="Pyrih J."/>
            <person name="Halakuc P."/>
            <person name="Pipaliya S.V."/>
            <person name="Vacek V."/>
            <person name="Brzon O."/>
            <person name="Soukal P."/>
            <person name="Eme L."/>
            <person name="Dacks J.B."/>
            <person name="Karnkowska A."/>
            <person name="Elias M."/>
            <person name="Hampl V."/>
        </authorList>
    </citation>
    <scope>NUCLEOTIDE SEQUENCE [LARGE SCALE GENOMIC DNA]</scope>
    <source>
        <strain evidence="1">NAU3</strain>
        <tissue evidence="1">Gut</tissue>
    </source>
</reference>
<dbReference type="EMBL" id="JARBJD010000132">
    <property type="protein sequence ID" value="KAK2950625.1"/>
    <property type="molecule type" value="Genomic_DNA"/>
</dbReference>
<evidence type="ECO:0008006" key="3">
    <source>
        <dbReference type="Google" id="ProtNLM"/>
    </source>
</evidence>
<evidence type="ECO:0000313" key="2">
    <source>
        <dbReference type="Proteomes" id="UP001281761"/>
    </source>
</evidence>
<accession>A0ABQ9XHD2</accession>
<evidence type="ECO:0000313" key="1">
    <source>
        <dbReference type="EMBL" id="KAK2950625.1"/>
    </source>
</evidence>
<organism evidence="1 2">
    <name type="scientific">Blattamonas nauphoetae</name>
    <dbReference type="NCBI Taxonomy" id="2049346"/>
    <lineage>
        <taxon>Eukaryota</taxon>
        <taxon>Metamonada</taxon>
        <taxon>Preaxostyla</taxon>
        <taxon>Oxymonadida</taxon>
        <taxon>Blattamonas</taxon>
    </lineage>
</organism>
<keyword evidence="2" id="KW-1185">Reference proteome</keyword>
<name>A0ABQ9XHD2_9EUKA</name>
<comment type="caution">
    <text evidence="1">The sequence shown here is derived from an EMBL/GenBank/DDBJ whole genome shotgun (WGS) entry which is preliminary data.</text>
</comment>
<protein>
    <recommendedName>
        <fullName evidence="3">SH3 domain-containing protein</fullName>
    </recommendedName>
</protein>
<sequence length="403" mass="45247">MGSGRSRVPESPPSADLLARDRVFACLSFDACLWMSNFQPDGEQVVDFLLLPTFMIAFTQYIPTTLQVISFTTFPSSLPAVTGNLNTPCMSSDFHPVPPAAVPKVASIDVDCRWDIMHLMYSFLGEVILLQHCLVKALYWLEEYTGAFMKEQGLEEGEMYFFYAFDWPGEGWMLGEVKGELGMLPLNFFRVSWMGEEKKREEERKGEKERKMKEEKKEEVVQSTLSILPSDRSPDKPRLRKCWSECVWEAVFQETKKDAVAVCLQSREEDVVGEEGEQAQLLQCDLPNSLHSVDSWKGRNDGARNKGRRVFEHTGDAGDKAPKEDAAIFDRFRNERLRTIRMGAIAPVALVDAQAIPPDPRHSVLPPPPPNTPPTISLSLSAISPSSCPNLLVVHIPNTPVVD</sequence>